<keyword evidence="6" id="KW-0051">Antiviral defense</keyword>
<dbReference type="Gene3D" id="1.20.1250.10">
    <property type="match status" value="1"/>
</dbReference>
<reference evidence="9" key="1">
    <citation type="submission" date="2022-07" db="EMBL/GenBank/DDBJ databases">
        <title>Chromosome-level genome of Muraenolepis orangiensis.</title>
        <authorList>
            <person name="Kim J."/>
        </authorList>
    </citation>
    <scope>NUCLEOTIDE SEQUENCE</scope>
    <source>
        <strain evidence="9">KU_S4_2022</strain>
        <tissue evidence="9">Muscle</tissue>
    </source>
</reference>
<evidence type="ECO:0000256" key="7">
    <source>
        <dbReference type="ARBA" id="ARBA00023157"/>
    </source>
</evidence>
<dbReference type="PANTHER" id="PTHR11691">
    <property type="entry name" value="TYPE I INTERFERON"/>
    <property type="match status" value="1"/>
</dbReference>
<dbReference type="InterPro" id="IPR009079">
    <property type="entry name" value="4_helix_cytokine-like_core"/>
</dbReference>
<proteinExistence type="inferred from homology"/>
<gene>
    <name evidence="9" type="ORF">NHX12_032379</name>
</gene>
<evidence type="ECO:0000256" key="2">
    <source>
        <dbReference type="ARBA" id="ARBA00011033"/>
    </source>
</evidence>
<dbReference type="GO" id="GO:0051607">
    <property type="term" value="P:defense response to virus"/>
    <property type="evidence" value="ECO:0007669"/>
    <property type="project" value="UniProtKB-KW"/>
</dbReference>
<evidence type="ECO:0000256" key="5">
    <source>
        <dbReference type="ARBA" id="ARBA00022729"/>
    </source>
</evidence>
<dbReference type="SUPFAM" id="SSF47266">
    <property type="entry name" value="4-helical cytokines"/>
    <property type="match status" value="1"/>
</dbReference>
<dbReference type="AlphaFoldDB" id="A0A9Q0E8U5"/>
<dbReference type="InterPro" id="IPR000471">
    <property type="entry name" value="Interferon_alpha/beta/delta"/>
</dbReference>
<comment type="similarity">
    <text evidence="2">Belongs to the alpha/beta interferon family.</text>
</comment>
<name>A0A9Q0E8U5_9TELE</name>
<organism evidence="9 10">
    <name type="scientific">Muraenolepis orangiensis</name>
    <name type="common">Patagonian moray cod</name>
    <dbReference type="NCBI Taxonomy" id="630683"/>
    <lineage>
        <taxon>Eukaryota</taxon>
        <taxon>Metazoa</taxon>
        <taxon>Chordata</taxon>
        <taxon>Craniata</taxon>
        <taxon>Vertebrata</taxon>
        <taxon>Euteleostomi</taxon>
        <taxon>Actinopterygii</taxon>
        <taxon>Neopterygii</taxon>
        <taxon>Teleostei</taxon>
        <taxon>Neoteleostei</taxon>
        <taxon>Acanthomorphata</taxon>
        <taxon>Zeiogadaria</taxon>
        <taxon>Gadariae</taxon>
        <taxon>Gadiformes</taxon>
        <taxon>Muraenolepidoidei</taxon>
        <taxon>Muraenolepididae</taxon>
        <taxon>Muraenolepis</taxon>
    </lineage>
</organism>
<keyword evidence="10" id="KW-1185">Reference proteome</keyword>
<feature type="signal peptide" evidence="8">
    <location>
        <begin position="1"/>
        <end position="20"/>
    </location>
</feature>
<evidence type="ECO:0000256" key="8">
    <source>
        <dbReference type="SAM" id="SignalP"/>
    </source>
</evidence>
<keyword evidence="5 8" id="KW-0732">Signal</keyword>
<evidence type="ECO:0000313" key="9">
    <source>
        <dbReference type="EMBL" id="KAJ3601411.1"/>
    </source>
</evidence>
<comment type="subcellular location">
    <subcellularLocation>
        <location evidence="1">Secreted</location>
    </subcellularLocation>
</comment>
<dbReference type="GO" id="GO:0005125">
    <property type="term" value="F:cytokine activity"/>
    <property type="evidence" value="ECO:0007669"/>
    <property type="project" value="UniProtKB-KW"/>
</dbReference>
<dbReference type="GO" id="GO:0005615">
    <property type="term" value="C:extracellular space"/>
    <property type="evidence" value="ECO:0007669"/>
    <property type="project" value="UniProtKB-KW"/>
</dbReference>
<keyword evidence="7" id="KW-1015">Disulfide bond</keyword>
<evidence type="ECO:0000256" key="6">
    <source>
        <dbReference type="ARBA" id="ARBA00023118"/>
    </source>
</evidence>
<dbReference type="EMBL" id="JANIIK010000047">
    <property type="protein sequence ID" value="KAJ3601411.1"/>
    <property type="molecule type" value="Genomic_DNA"/>
</dbReference>
<keyword evidence="3" id="KW-0202">Cytokine</keyword>
<evidence type="ECO:0000256" key="4">
    <source>
        <dbReference type="ARBA" id="ARBA00022525"/>
    </source>
</evidence>
<dbReference type="OrthoDB" id="8933852at2759"/>
<comment type="caution">
    <text evidence="9">The sequence shown here is derived from an EMBL/GenBank/DDBJ whole genome shotgun (WGS) entry which is preliminary data.</text>
</comment>
<dbReference type="Proteomes" id="UP001148018">
    <property type="component" value="Unassembled WGS sequence"/>
</dbReference>
<evidence type="ECO:0000313" key="10">
    <source>
        <dbReference type="Proteomes" id="UP001148018"/>
    </source>
</evidence>
<evidence type="ECO:0000256" key="3">
    <source>
        <dbReference type="ARBA" id="ARBA00022514"/>
    </source>
</evidence>
<keyword evidence="4" id="KW-0964">Secreted</keyword>
<dbReference type="PANTHER" id="PTHR11691:SF73">
    <property type="entry name" value="INTERFERON BETA"/>
    <property type="match status" value="1"/>
</dbReference>
<dbReference type="GO" id="GO:0006955">
    <property type="term" value="P:immune response"/>
    <property type="evidence" value="ECO:0007669"/>
    <property type="project" value="UniProtKB-ARBA"/>
</dbReference>
<evidence type="ECO:0000256" key="1">
    <source>
        <dbReference type="ARBA" id="ARBA00004613"/>
    </source>
</evidence>
<dbReference type="GO" id="GO:0005126">
    <property type="term" value="F:cytokine receptor binding"/>
    <property type="evidence" value="ECO:0007669"/>
    <property type="project" value="InterPro"/>
</dbReference>
<accession>A0A9Q0E8U5</accession>
<sequence>MLNWILTLVLLCSAVGSVRSCDWLRIYGDLSNDSMSLLDQMPEEKLVFISDSLIQISQLYHHENLSSVPWNQNKTDLFLLTMDRQAREMNSCVTANKLRAKRTHTEADTQTHLKLSHYYKKLFRSTVHKMGGSVASWELIRKESKVHLEMLDLLQVTIPRPAKSG</sequence>
<protein>
    <submittedName>
        <fullName evidence="9">Uncharacterized protein</fullName>
    </submittedName>
</protein>
<dbReference type="Pfam" id="PF00143">
    <property type="entry name" value="Interferon"/>
    <property type="match status" value="1"/>
</dbReference>
<feature type="chain" id="PRO_5040207764" evidence="8">
    <location>
        <begin position="21"/>
        <end position="165"/>
    </location>
</feature>